<evidence type="ECO:0008006" key="4">
    <source>
        <dbReference type="Google" id="ProtNLM"/>
    </source>
</evidence>
<gene>
    <name evidence="2" type="ordered locus">Rumal_0384</name>
</gene>
<dbReference type="EMBL" id="CP002403">
    <property type="protein sequence ID" value="ADU20939.1"/>
    <property type="molecule type" value="Genomic_DNA"/>
</dbReference>
<dbReference type="Proteomes" id="UP000006919">
    <property type="component" value="Chromosome"/>
</dbReference>
<dbReference type="KEGG" id="ral:Rumal_0384"/>
<evidence type="ECO:0000256" key="1">
    <source>
        <dbReference type="SAM" id="MobiDB-lite"/>
    </source>
</evidence>
<dbReference type="eggNOG" id="ENOG5030UIC">
    <property type="taxonomic scope" value="Bacteria"/>
</dbReference>
<proteinExistence type="predicted"/>
<dbReference type="HOGENOM" id="CLU_2083133_0_0_9"/>
<organism evidence="2 3">
    <name type="scientific">Ruminococcus albus (strain ATCC 27210 / DSM 20455 / JCM 14654 / NCDO 2250 / 7)</name>
    <dbReference type="NCBI Taxonomy" id="697329"/>
    <lineage>
        <taxon>Bacteria</taxon>
        <taxon>Bacillati</taxon>
        <taxon>Bacillota</taxon>
        <taxon>Clostridia</taxon>
        <taxon>Eubacteriales</taxon>
        <taxon>Oscillospiraceae</taxon>
        <taxon>Ruminococcus</taxon>
    </lineage>
</organism>
<protein>
    <recommendedName>
        <fullName evidence="4">DivIVA domain-containing protein</fullName>
    </recommendedName>
</protein>
<sequence length="117" mass="13202">MGLLDKLLNEGNNDEKNVNGSEQAAEGVLRTVRFGGYDRKETLMAINRLQNEIYALEQALNAKKLGMSYKVPPEEELSPISRAMTGGFSEKDANTYFDELFEQIRVLREKLAEDGEE</sequence>
<name>E6UEI4_RUMA7</name>
<reference evidence="2 3" key="1">
    <citation type="journal article" date="2011" name="J. Bacteriol.">
        <title>Complete genome of the cellulolytic ruminal bacterium Ruminococcus albus 7.</title>
        <authorList>
            <person name="Suen G."/>
            <person name="Stevenson D.M."/>
            <person name="Bruce D.C."/>
            <person name="Chertkov O."/>
            <person name="Copeland A."/>
            <person name="Cheng J.F."/>
            <person name="Detter C."/>
            <person name="Detter J.C."/>
            <person name="Goodwin L.A."/>
            <person name="Han C.S."/>
            <person name="Hauser L.J."/>
            <person name="Ivanova N.N."/>
            <person name="Kyrpides N.C."/>
            <person name="Land M.L."/>
            <person name="Lapidus A."/>
            <person name="Lucas S."/>
            <person name="Ovchinnikova G."/>
            <person name="Pitluck S."/>
            <person name="Tapia R."/>
            <person name="Woyke T."/>
            <person name="Boyum J."/>
            <person name="Mead D."/>
            <person name="Weimer P.J."/>
        </authorList>
    </citation>
    <scope>NUCLEOTIDE SEQUENCE [LARGE SCALE GENOMIC DNA]</scope>
    <source>
        <strain evidence="3">ATCC 27210 / DSM 20455 / JCM 14654 / NCDO 2250 / 7</strain>
    </source>
</reference>
<dbReference type="OrthoDB" id="1821851at2"/>
<dbReference type="STRING" id="697329.Rumal_0384"/>
<accession>E6UEI4</accession>
<dbReference type="RefSeq" id="WP_013497131.1">
    <property type="nucleotide sequence ID" value="NC_014833.1"/>
</dbReference>
<feature type="region of interest" description="Disordered" evidence="1">
    <location>
        <begin position="1"/>
        <end position="22"/>
    </location>
</feature>
<evidence type="ECO:0000313" key="3">
    <source>
        <dbReference type="Proteomes" id="UP000006919"/>
    </source>
</evidence>
<evidence type="ECO:0000313" key="2">
    <source>
        <dbReference type="EMBL" id="ADU20939.1"/>
    </source>
</evidence>
<dbReference type="AlphaFoldDB" id="E6UEI4"/>